<dbReference type="PANTHER" id="PTHR13375">
    <property type="entry name" value="FMS INTERACTING PROTEIN"/>
    <property type="match status" value="1"/>
</dbReference>
<dbReference type="InterPro" id="IPR019163">
    <property type="entry name" value="THO_Thoc5"/>
</dbReference>
<keyword evidence="3" id="KW-0539">Nucleus</keyword>
<dbReference type="PANTHER" id="PTHR13375:SF3">
    <property type="entry name" value="THO COMPLEX SUBUNIT 5 HOMOLOG"/>
    <property type="match status" value="1"/>
</dbReference>
<keyword evidence="6" id="KW-1185">Reference proteome</keyword>
<evidence type="ECO:0000256" key="1">
    <source>
        <dbReference type="ARBA" id="ARBA00004123"/>
    </source>
</evidence>
<evidence type="ECO:0000256" key="3">
    <source>
        <dbReference type="ARBA" id="ARBA00023242"/>
    </source>
</evidence>
<feature type="coiled-coil region" evidence="4">
    <location>
        <begin position="116"/>
        <end position="143"/>
    </location>
</feature>
<reference evidence="5 6" key="1">
    <citation type="journal article" date="2021" name="Sci. Rep.">
        <title>The genome of the diatom Chaetoceros tenuissimus carries an ancient integrated fragment of an extant virus.</title>
        <authorList>
            <person name="Hongo Y."/>
            <person name="Kimura K."/>
            <person name="Takaki Y."/>
            <person name="Yoshida Y."/>
            <person name="Baba S."/>
            <person name="Kobayashi G."/>
            <person name="Nagasaki K."/>
            <person name="Hano T."/>
            <person name="Tomaru Y."/>
        </authorList>
    </citation>
    <scope>NUCLEOTIDE SEQUENCE [LARGE SCALE GENOMIC DNA]</scope>
    <source>
        <strain evidence="5 6">NIES-3715</strain>
    </source>
</reference>
<protein>
    <submittedName>
        <fullName evidence="5">Uncharacterized protein</fullName>
    </submittedName>
</protein>
<evidence type="ECO:0000313" key="5">
    <source>
        <dbReference type="EMBL" id="GFH51121.1"/>
    </source>
</evidence>
<organism evidence="5 6">
    <name type="scientific">Chaetoceros tenuissimus</name>
    <dbReference type="NCBI Taxonomy" id="426638"/>
    <lineage>
        <taxon>Eukaryota</taxon>
        <taxon>Sar</taxon>
        <taxon>Stramenopiles</taxon>
        <taxon>Ochrophyta</taxon>
        <taxon>Bacillariophyta</taxon>
        <taxon>Coscinodiscophyceae</taxon>
        <taxon>Chaetocerotophycidae</taxon>
        <taxon>Chaetocerotales</taxon>
        <taxon>Chaetocerotaceae</taxon>
        <taxon>Chaetoceros</taxon>
    </lineage>
</organism>
<dbReference type="AlphaFoldDB" id="A0AAD3H5K6"/>
<dbReference type="GO" id="GO:0006406">
    <property type="term" value="P:mRNA export from nucleus"/>
    <property type="evidence" value="ECO:0007669"/>
    <property type="project" value="TreeGrafter"/>
</dbReference>
<comment type="subcellular location">
    <subcellularLocation>
        <location evidence="1">Nucleus</location>
    </subcellularLocation>
</comment>
<name>A0AAD3H5K6_9STRA</name>
<proteinExistence type="inferred from homology"/>
<evidence type="ECO:0000313" key="6">
    <source>
        <dbReference type="Proteomes" id="UP001054902"/>
    </source>
</evidence>
<sequence length="692" mass="78035">MKVQEESEVASSTYDASSGASAALISSIKSMMDNCKPGSEKKIGELSSATTTQMLQLKKSQRQLGLLVGSDISAQVNLKRRQVENEALLLQNILYEKNHLENEIRSCTQVDSTFLFKMAKDELEVASNEINEENKAEDATEEMDQDEIIDIFLAPSKAARKEGTATYSHHDTARHSANLSKLHQELSTRGSLHTQVLKAKKEKSQLLQELNKKRKFLASVPKQIEQLEKGMDVIKKHFQDFNHPETSLSLTTDERDEVAGNLCGPLYTLYVQLKTFIHANKDSPLYSGWSVTIKDIDNDTSMEINTENEKLAAMYKKLVRKNEKCIQLQIPVKNGSKDEMLKVEFEYYSELNFVTARVVQDKASELLWSSKSKTSKTVSSLLLQDLIENDNGQDLPTGSAENIILKIDADSNSHSLSGVIETRNVETEEDGIDFDMEEENEEVPSLSQMALWKLRQSFFTSSEIGRPYNWCQYVAGLNFTSKHLGENLENNDMMTQSQIEASMKTMMQLIQRRVRSHVVLRQHLKSFGNGVVNVHPSVDPSDFKTKILNFSELANDDNSVIYALTLKCNTKTLKCQVKIDSRYPVQPPTWSLQEATTLVPNSRGDSNLYDCTLGNIEARVNSLEGGNGIYYNQEVVESFDWILSHQLRQIMLEWDLMLSNTDGAAVKNSAANEMRGRGRCPSSLYELYKHGL</sequence>
<comment type="caution">
    <text evidence="5">The sequence shown here is derived from an EMBL/GenBank/DDBJ whole genome shotgun (WGS) entry which is preliminary data.</text>
</comment>
<comment type="similarity">
    <text evidence="2">Belongs to the THOC5 family.</text>
</comment>
<accession>A0AAD3H5K6</accession>
<evidence type="ECO:0000256" key="2">
    <source>
        <dbReference type="ARBA" id="ARBA00008044"/>
    </source>
</evidence>
<gene>
    <name evidence="5" type="ORF">CTEN210_07597</name>
</gene>
<evidence type="ECO:0000256" key="4">
    <source>
        <dbReference type="SAM" id="Coils"/>
    </source>
</evidence>
<dbReference type="Pfam" id="PF09766">
    <property type="entry name" value="FmiP_Thoc5"/>
    <property type="match status" value="1"/>
</dbReference>
<keyword evidence="4" id="KW-0175">Coiled coil</keyword>
<dbReference type="Proteomes" id="UP001054902">
    <property type="component" value="Unassembled WGS sequence"/>
</dbReference>
<dbReference type="GO" id="GO:0003729">
    <property type="term" value="F:mRNA binding"/>
    <property type="evidence" value="ECO:0007669"/>
    <property type="project" value="TreeGrafter"/>
</dbReference>
<dbReference type="EMBL" id="BLLK01000045">
    <property type="protein sequence ID" value="GFH51121.1"/>
    <property type="molecule type" value="Genomic_DNA"/>
</dbReference>
<dbReference type="GO" id="GO:0000445">
    <property type="term" value="C:THO complex part of transcription export complex"/>
    <property type="evidence" value="ECO:0007669"/>
    <property type="project" value="TreeGrafter"/>
</dbReference>